<evidence type="ECO:0000313" key="3">
    <source>
        <dbReference type="Proteomes" id="UP000698800"/>
    </source>
</evidence>
<proteinExistence type="predicted"/>
<dbReference type="Proteomes" id="UP000698800">
    <property type="component" value="Unassembled WGS sequence"/>
</dbReference>
<protein>
    <submittedName>
        <fullName evidence="2">Uncharacterized protein</fullName>
    </submittedName>
</protein>
<keyword evidence="3" id="KW-1185">Reference proteome</keyword>
<name>A0A9P8L113_9PEZI</name>
<reference evidence="2" key="1">
    <citation type="submission" date="2021-03" db="EMBL/GenBank/DDBJ databases">
        <title>Comparative genomics and phylogenomic investigation of the class Geoglossomycetes provide insights into ecological specialization and systematics.</title>
        <authorList>
            <person name="Melie T."/>
            <person name="Pirro S."/>
            <person name="Miller A.N."/>
            <person name="Quandt A."/>
        </authorList>
    </citation>
    <scope>NUCLEOTIDE SEQUENCE</scope>
    <source>
        <strain evidence="2">GBOQ0MN5Z8</strain>
    </source>
</reference>
<organism evidence="2 3">
    <name type="scientific">Glutinoglossum americanum</name>
    <dbReference type="NCBI Taxonomy" id="1670608"/>
    <lineage>
        <taxon>Eukaryota</taxon>
        <taxon>Fungi</taxon>
        <taxon>Dikarya</taxon>
        <taxon>Ascomycota</taxon>
        <taxon>Pezizomycotina</taxon>
        <taxon>Geoglossomycetes</taxon>
        <taxon>Geoglossales</taxon>
        <taxon>Geoglossaceae</taxon>
        <taxon>Glutinoglossum</taxon>
    </lineage>
</organism>
<feature type="region of interest" description="Disordered" evidence="1">
    <location>
        <begin position="1"/>
        <end position="45"/>
    </location>
</feature>
<gene>
    <name evidence="2" type="ORF">FGG08_007336</name>
</gene>
<feature type="non-terminal residue" evidence="2">
    <location>
        <position position="67"/>
    </location>
</feature>
<evidence type="ECO:0000313" key="2">
    <source>
        <dbReference type="EMBL" id="KAH0534057.1"/>
    </source>
</evidence>
<comment type="caution">
    <text evidence="2">The sequence shown here is derived from an EMBL/GenBank/DDBJ whole genome shotgun (WGS) entry which is preliminary data.</text>
</comment>
<dbReference type="AlphaFoldDB" id="A0A9P8L113"/>
<evidence type="ECO:0000256" key="1">
    <source>
        <dbReference type="SAM" id="MobiDB-lite"/>
    </source>
</evidence>
<dbReference type="EMBL" id="JAGHQL010000281">
    <property type="protein sequence ID" value="KAH0534057.1"/>
    <property type="molecule type" value="Genomic_DNA"/>
</dbReference>
<accession>A0A9P8L113</accession>
<sequence>MESRKDLEKGLVTQETQLPTGDSPIEGEEPVAVAPTGLEPAEDEDPSAIAYIGLDGIDLDREDNMLG</sequence>